<evidence type="ECO:0000313" key="2">
    <source>
        <dbReference type="Proteomes" id="UP000190935"/>
    </source>
</evidence>
<accession>A0A1K1KMG6</accession>
<dbReference type="AlphaFoldDB" id="A0A1K1KMG6"/>
<evidence type="ECO:0000313" key="1">
    <source>
        <dbReference type="EMBL" id="SFV40072.1"/>
    </source>
</evidence>
<organism evidence="1 2">
    <name type="scientific">Ligilactobacillus acidipiscis</name>
    <dbReference type="NCBI Taxonomy" id="89059"/>
    <lineage>
        <taxon>Bacteria</taxon>
        <taxon>Bacillati</taxon>
        <taxon>Bacillota</taxon>
        <taxon>Bacilli</taxon>
        <taxon>Lactobacillales</taxon>
        <taxon>Lactobacillaceae</taxon>
        <taxon>Ligilactobacillus</taxon>
    </lineage>
</organism>
<name>A0A1K1KMG6_9LACO</name>
<reference evidence="2" key="1">
    <citation type="submission" date="2016-11" db="EMBL/GenBank/DDBJ databases">
        <authorList>
            <person name="Papadimitriou K."/>
        </authorList>
    </citation>
    <scope>NUCLEOTIDE SEQUENCE [LARGE SCALE GENOMIC DNA]</scope>
    <source>
        <strain evidence="2">ACA-DC 1533</strain>
    </source>
</reference>
<sequence>MSEKFAQGVTILFFLELWNFWNTGIGKLCATKKWAAEIKN</sequence>
<dbReference type="Proteomes" id="UP000190935">
    <property type="component" value="Chromosome I"/>
</dbReference>
<gene>
    <name evidence="1" type="ORF">LAC1533_0652</name>
</gene>
<dbReference type="EMBL" id="LT630287">
    <property type="protein sequence ID" value="SFV40072.1"/>
    <property type="molecule type" value="Genomic_DNA"/>
</dbReference>
<dbReference type="KEGG" id="laca:LAC1533_0652"/>
<proteinExistence type="predicted"/>
<protein>
    <submittedName>
        <fullName evidence="1">Uncharacterized protein</fullName>
    </submittedName>
</protein>